<protein>
    <submittedName>
        <fullName evidence="2">Putative membrane protein</fullName>
    </submittedName>
</protein>
<keyword evidence="3" id="KW-1185">Reference proteome</keyword>
<keyword evidence="1" id="KW-1133">Transmembrane helix</keyword>
<evidence type="ECO:0000313" key="3">
    <source>
        <dbReference type="Proteomes" id="UP000198651"/>
    </source>
</evidence>
<gene>
    <name evidence="2" type="ORF">Ark11_0261</name>
</gene>
<keyword evidence="1" id="KW-0472">Membrane</keyword>
<sequence length="134" mass="14948">MINPNIISDTHVDMDVDIEPEQSRENKTENHCISISDEYLLVGIENRDCNCAHSKDCGKHKEVALPNLIRKSIRELLQTSLMLGGMLIIINGSNIIPSINIYVSFAICLVIGITLGLLMVFCNLKPYQIPENPV</sequence>
<dbReference type="EMBL" id="LN906597">
    <property type="protein sequence ID" value="CUT17118.1"/>
    <property type="molecule type" value="Genomic_DNA"/>
</dbReference>
<organism evidence="2 3">
    <name type="scientific">Candidatus Ichthyocystis hellenicum</name>
    <dbReference type="NCBI Taxonomy" id="1561003"/>
    <lineage>
        <taxon>Bacteria</taxon>
        <taxon>Pseudomonadati</taxon>
        <taxon>Pseudomonadota</taxon>
        <taxon>Betaproteobacteria</taxon>
        <taxon>Burkholderiales</taxon>
        <taxon>Candidatus Ichthyocystis</taxon>
    </lineage>
</organism>
<evidence type="ECO:0000313" key="2">
    <source>
        <dbReference type="EMBL" id="CUT17118.1"/>
    </source>
</evidence>
<dbReference type="RefSeq" id="WP_092342825.1">
    <property type="nucleotide sequence ID" value="NZ_FLSL01000089.1"/>
</dbReference>
<dbReference type="OrthoDB" id="9885880at2"/>
<reference evidence="3" key="1">
    <citation type="submission" date="2015-11" db="EMBL/GenBank/DDBJ databases">
        <authorList>
            <person name="Seth-Smith H.M.B."/>
        </authorList>
    </citation>
    <scope>NUCLEOTIDE SEQUENCE [LARGE SCALE GENOMIC DNA]</scope>
    <source>
        <strain evidence="3">2013Ark11</strain>
    </source>
</reference>
<dbReference type="Proteomes" id="UP000198651">
    <property type="component" value="Chromosome I"/>
</dbReference>
<proteinExistence type="predicted"/>
<evidence type="ECO:0000256" key="1">
    <source>
        <dbReference type="SAM" id="Phobius"/>
    </source>
</evidence>
<accession>A0A0S4M051</accession>
<feature type="transmembrane region" description="Helical" evidence="1">
    <location>
        <begin position="102"/>
        <end position="124"/>
    </location>
</feature>
<keyword evidence="1" id="KW-0812">Transmembrane</keyword>
<name>A0A0S4M051_9BURK</name>
<dbReference type="AlphaFoldDB" id="A0A0S4M051"/>